<reference evidence="2 3" key="1">
    <citation type="submission" date="2015-07" db="EMBL/GenBank/DDBJ databases">
        <title>Comparative genomics of the Sigatoka disease complex on banana suggests a link between parallel evolutionary changes in Pseudocercospora fijiensis and Pseudocercospora eumusae and increased virulence on the banana host.</title>
        <authorList>
            <person name="Chang T.-C."/>
            <person name="Salvucci A."/>
            <person name="Crous P.W."/>
            <person name="Stergiopoulos I."/>
        </authorList>
    </citation>
    <scope>NUCLEOTIDE SEQUENCE [LARGE SCALE GENOMIC DNA]</scope>
    <source>
        <strain evidence="2 3">CBS 116634</strain>
    </source>
</reference>
<feature type="compositionally biased region" description="Low complexity" evidence="1">
    <location>
        <begin position="674"/>
        <end position="703"/>
    </location>
</feature>
<feature type="compositionally biased region" description="Polar residues" evidence="1">
    <location>
        <begin position="713"/>
        <end position="741"/>
    </location>
</feature>
<feature type="compositionally biased region" description="Acidic residues" evidence="1">
    <location>
        <begin position="272"/>
        <end position="286"/>
    </location>
</feature>
<keyword evidence="3" id="KW-1185">Reference proteome</keyword>
<feature type="compositionally biased region" description="Basic and acidic residues" evidence="1">
    <location>
        <begin position="240"/>
        <end position="264"/>
    </location>
</feature>
<name>A0A139I7F5_9PEZI</name>
<dbReference type="Proteomes" id="UP000073492">
    <property type="component" value="Unassembled WGS sequence"/>
</dbReference>
<accession>A0A139I7F5</accession>
<feature type="region of interest" description="Disordered" evidence="1">
    <location>
        <begin position="829"/>
        <end position="852"/>
    </location>
</feature>
<proteinExistence type="predicted"/>
<feature type="region of interest" description="Disordered" evidence="1">
    <location>
        <begin position="547"/>
        <end position="567"/>
    </location>
</feature>
<evidence type="ECO:0000313" key="3">
    <source>
        <dbReference type="Proteomes" id="UP000073492"/>
    </source>
</evidence>
<dbReference type="EMBL" id="LFZO01000249">
    <property type="protein sequence ID" value="KXT10624.1"/>
    <property type="molecule type" value="Genomic_DNA"/>
</dbReference>
<feature type="compositionally biased region" description="Acidic residues" evidence="1">
    <location>
        <begin position="88"/>
        <end position="101"/>
    </location>
</feature>
<feature type="compositionally biased region" description="Low complexity" evidence="1">
    <location>
        <begin position="445"/>
        <end position="457"/>
    </location>
</feature>
<gene>
    <name evidence="2" type="ORF">AC579_6625</name>
</gene>
<comment type="caution">
    <text evidence="2">The sequence shown here is derived from an EMBL/GenBank/DDBJ whole genome shotgun (WGS) entry which is preliminary data.</text>
</comment>
<feature type="compositionally biased region" description="Polar residues" evidence="1">
    <location>
        <begin position="19"/>
        <end position="40"/>
    </location>
</feature>
<feature type="compositionally biased region" description="Low complexity" evidence="1">
    <location>
        <begin position="153"/>
        <end position="165"/>
    </location>
</feature>
<feature type="compositionally biased region" description="Basic and acidic residues" evidence="1">
    <location>
        <begin position="419"/>
        <end position="429"/>
    </location>
</feature>
<feature type="region of interest" description="Disordered" evidence="1">
    <location>
        <begin position="13"/>
        <end position="500"/>
    </location>
</feature>
<dbReference type="AlphaFoldDB" id="A0A139I7F5"/>
<evidence type="ECO:0000256" key="1">
    <source>
        <dbReference type="SAM" id="MobiDB-lite"/>
    </source>
</evidence>
<feature type="compositionally biased region" description="Polar residues" evidence="1">
    <location>
        <begin position="752"/>
        <end position="763"/>
    </location>
</feature>
<feature type="compositionally biased region" description="Basic and acidic residues" evidence="1">
    <location>
        <begin position="840"/>
        <end position="852"/>
    </location>
</feature>
<organism evidence="2 3">
    <name type="scientific">Pseudocercospora musae</name>
    <dbReference type="NCBI Taxonomy" id="113226"/>
    <lineage>
        <taxon>Eukaryota</taxon>
        <taxon>Fungi</taxon>
        <taxon>Dikarya</taxon>
        <taxon>Ascomycota</taxon>
        <taxon>Pezizomycotina</taxon>
        <taxon>Dothideomycetes</taxon>
        <taxon>Dothideomycetidae</taxon>
        <taxon>Mycosphaerellales</taxon>
        <taxon>Mycosphaerellaceae</taxon>
        <taxon>Pseudocercospora</taxon>
    </lineage>
</organism>
<dbReference type="OrthoDB" id="10578403at2759"/>
<feature type="region of interest" description="Disordered" evidence="1">
    <location>
        <begin position="645"/>
        <end position="786"/>
    </location>
</feature>
<feature type="compositionally biased region" description="Low complexity" evidence="1">
    <location>
        <begin position="653"/>
        <end position="664"/>
    </location>
</feature>
<protein>
    <submittedName>
        <fullName evidence="2">Uncharacterized protein</fullName>
    </submittedName>
</protein>
<sequence>MLSAVDDFFDAFSPDYFSDHSQGSKSTNLESDQAENSSPETAARPLEQLEEPVRHDSEMPAPVSGEDHSAEPEIEESFDYCFDGSVSGDDDSLFGDGDVSEDTGVSAENKAEEPVRLDSGMPTPVSGEDKIAEPETEESSNSLFDGEIGDENSMFGDGDASSDSSLSREKDAGENSSLFVDGRVSEDTGASAQENPEESVRHNSTMPSPAWIEIDEELLEEEFQRAFEEDNDMDNAGLSGERDAGEDTGAHSQDESEGISRHDPATSPPAPVEDDSVDDLSAEEMEGLLADHFFGETNEDTEAHSQGKPKKLARHDAAIPSPAPVGSNPADDLSAEEMEGLLENHFFGETSDSEDDEKDSLFGDSSEDISSGPAALSAVGDYRPTSPAPPSRQLQSQEKSFVPSRRPLDLPLQPPQPEVEQRSKEDPADRFPGLALPRGKPAAPPVASSTATPSAQPDANPVASVDAQSRKRARDDSPIEIEDSSPEPQAKRARKDKEKACTCRNCKAGRRCCRAGPEPCTKEEVEARNGAARIQLGLGSHKYSFFGSNATQDRYGKPPPSKTKRAKARREALEQLIHSIPTAETELPLDLATLANNLDNAMLWSADGSLVQLPEDAVDTAISANSNKTTVDLRGVPSTSALRVSSPASLLEGGSNSGASPASSRTTIDLTDESSSAHGSSPTASLSTGRSTSGTSSTSSRTTIDLTGETGPAQETSSPASFGPGRSNNGAATTPSGTTIDLTREPEAESARATNAEQLAQQMRTEEPAPSPDPNLPAPTNGGSSVHDELLRQQEEALKVHNATLSAELKGHQARGHMTDVSIDFSGSEGVFRGKRQMKRNNDMRNHREKQR</sequence>
<evidence type="ECO:0000313" key="2">
    <source>
        <dbReference type="EMBL" id="KXT10624.1"/>
    </source>
</evidence>